<evidence type="ECO:0000256" key="3">
    <source>
        <dbReference type="ARBA" id="ARBA00022801"/>
    </source>
</evidence>
<comment type="cofactor">
    <cofactor evidence="4">
        <name>Mg(2+)</name>
        <dbReference type="ChEBI" id="CHEBI:18420"/>
    </cofactor>
</comment>
<dbReference type="Gene3D" id="3.30.70.1020">
    <property type="entry name" value="Trehalose-6-phosphate phosphatase related protein, domain 2"/>
    <property type="match status" value="1"/>
</dbReference>
<dbReference type="Gene3D" id="3.40.50.1000">
    <property type="entry name" value="HAD superfamily/HAD-like"/>
    <property type="match status" value="1"/>
</dbReference>
<evidence type="ECO:0000256" key="1">
    <source>
        <dbReference type="ARBA" id="ARBA00005199"/>
    </source>
</evidence>
<dbReference type="EC" id="3.1.3.12" evidence="4"/>
<keyword evidence="6" id="KW-1185">Reference proteome</keyword>
<dbReference type="InterPro" id="IPR044651">
    <property type="entry name" value="OTSB-like"/>
</dbReference>
<dbReference type="GO" id="GO:0005992">
    <property type="term" value="P:trehalose biosynthetic process"/>
    <property type="evidence" value="ECO:0007669"/>
    <property type="project" value="UniProtKB-UniPathway"/>
</dbReference>
<dbReference type="Pfam" id="PF02358">
    <property type="entry name" value="Trehalose_PPase"/>
    <property type="match status" value="1"/>
</dbReference>
<dbReference type="PANTHER" id="PTHR43768">
    <property type="entry name" value="TREHALOSE 6-PHOSPHATE PHOSPHATASE"/>
    <property type="match status" value="1"/>
</dbReference>
<comment type="similarity">
    <text evidence="2 4">Belongs to the trehalose phosphatase family.</text>
</comment>
<evidence type="ECO:0000313" key="5">
    <source>
        <dbReference type="EMBL" id="ETX03415.1"/>
    </source>
</evidence>
<comment type="caution">
    <text evidence="5">The sequence shown here is derived from an EMBL/GenBank/DDBJ whole genome shotgun (WGS) entry which is preliminary data.</text>
</comment>
<gene>
    <name evidence="5" type="ORF">ETSY2_33540</name>
</gene>
<evidence type="ECO:0000313" key="6">
    <source>
        <dbReference type="Proteomes" id="UP000019140"/>
    </source>
</evidence>
<organism evidence="5 6">
    <name type="scientific">Candidatus Entotheonella gemina</name>
    <dbReference type="NCBI Taxonomy" id="1429439"/>
    <lineage>
        <taxon>Bacteria</taxon>
        <taxon>Pseudomonadati</taxon>
        <taxon>Nitrospinota/Tectimicrobiota group</taxon>
        <taxon>Candidatus Tectimicrobiota</taxon>
        <taxon>Candidatus Entotheonellia</taxon>
        <taxon>Candidatus Entotheonellales</taxon>
        <taxon>Candidatus Entotheonellaceae</taxon>
        <taxon>Candidatus Entotheonella</taxon>
    </lineage>
</organism>
<accession>W4LZR3</accession>
<comment type="function">
    <text evidence="4">Removes the phosphate from trehalose 6-phosphate to produce free trehalose.</text>
</comment>
<dbReference type="PATRIC" id="fig|1429439.4.peg.5687"/>
<dbReference type="PANTHER" id="PTHR43768:SF3">
    <property type="entry name" value="TREHALOSE 6-PHOSPHATE PHOSPHATASE"/>
    <property type="match status" value="1"/>
</dbReference>
<dbReference type="InterPro" id="IPR003337">
    <property type="entry name" value="Trehalose_PPase"/>
</dbReference>
<dbReference type="EMBL" id="AZHX01001436">
    <property type="protein sequence ID" value="ETX03415.1"/>
    <property type="molecule type" value="Genomic_DNA"/>
</dbReference>
<comment type="catalytic activity">
    <reaction evidence="4">
        <text>alpha,alpha-trehalose 6-phosphate + H2O = alpha,alpha-trehalose + phosphate</text>
        <dbReference type="Rhea" id="RHEA:23420"/>
        <dbReference type="ChEBI" id="CHEBI:15377"/>
        <dbReference type="ChEBI" id="CHEBI:16551"/>
        <dbReference type="ChEBI" id="CHEBI:43474"/>
        <dbReference type="ChEBI" id="CHEBI:58429"/>
        <dbReference type="EC" id="3.1.3.12"/>
    </reaction>
</comment>
<keyword evidence="4" id="KW-0479">Metal-binding</keyword>
<dbReference type="InterPro" id="IPR036412">
    <property type="entry name" value="HAD-like_sf"/>
</dbReference>
<dbReference type="SUPFAM" id="SSF56784">
    <property type="entry name" value="HAD-like"/>
    <property type="match status" value="1"/>
</dbReference>
<dbReference type="GO" id="GO:0004805">
    <property type="term" value="F:trehalose-phosphatase activity"/>
    <property type="evidence" value="ECO:0007669"/>
    <property type="project" value="UniProtKB-EC"/>
</dbReference>
<dbReference type="AlphaFoldDB" id="W4LZR3"/>
<dbReference type="InterPro" id="IPR006379">
    <property type="entry name" value="HAD-SF_hydro_IIB"/>
</dbReference>
<dbReference type="HOGENOM" id="CLU_1285657_0_0_7"/>
<protein>
    <recommendedName>
        <fullName evidence="4">Trehalose 6-phosphate phosphatase</fullName>
        <ecNumber evidence="4">3.1.3.12</ecNumber>
    </recommendedName>
</protein>
<dbReference type="GO" id="GO:0046872">
    <property type="term" value="F:metal ion binding"/>
    <property type="evidence" value="ECO:0007669"/>
    <property type="project" value="UniProtKB-KW"/>
</dbReference>
<dbReference type="InterPro" id="IPR023214">
    <property type="entry name" value="HAD_sf"/>
</dbReference>
<dbReference type="NCBIfam" id="TIGR00685">
    <property type="entry name" value="T6PP"/>
    <property type="match status" value="1"/>
</dbReference>
<evidence type="ECO:0000256" key="2">
    <source>
        <dbReference type="ARBA" id="ARBA00008770"/>
    </source>
</evidence>
<comment type="pathway">
    <text evidence="1 4">Glycan biosynthesis; trehalose biosynthesis.</text>
</comment>
<keyword evidence="4" id="KW-0460">Magnesium</keyword>
<evidence type="ECO:0000256" key="4">
    <source>
        <dbReference type="RuleBase" id="RU361117"/>
    </source>
</evidence>
<dbReference type="NCBIfam" id="TIGR01484">
    <property type="entry name" value="HAD-SF-IIB"/>
    <property type="match status" value="1"/>
</dbReference>
<dbReference type="Proteomes" id="UP000019140">
    <property type="component" value="Unassembled WGS sequence"/>
</dbReference>
<proteinExistence type="inferred from homology"/>
<feature type="non-terminal residue" evidence="5">
    <location>
        <position position="1"/>
    </location>
</feature>
<sequence length="214" mass="24032">GKMGTRPCPVAIVSGRDRVDVQHLVRLETLYYAGSHGFDIAGPQGVPIQHRVGEHVVTTLDQTEAALHHHLDRIEGVLIERKAFSIAVHVRRVHPHHECEVECQIDAILCREPKLRKKHGKKVFELQPAIDWDKGQAVLWLLRTLGPESPAVTPLYIGDDVTDEDAFQVLADRGIGILVAELPRTTAAQFMLRHPDEVQRFLQQLILHVTSDVM</sequence>
<reference evidence="5 6" key="1">
    <citation type="journal article" date="2014" name="Nature">
        <title>An environmental bacterial taxon with a large and distinct metabolic repertoire.</title>
        <authorList>
            <person name="Wilson M.C."/>
            <person name="Mori T."/>
            <person name="Ruckert C."/>
            <person name="Uria A.R."/>
            <person name="Helf M.J."/>
            <person name="Takada K."/>
            <person name="Gernert C."/>
            <person name="Steffens U.A."/>
            <person name="Heycke N."/>
            <person name="Schmitt S."/>
            <person name="Rinke C."/>
            <person name="Helfrich E.J."/>
            <person name="Brachmann A.O."/>
            <person name="Gurgui C."/>
            <person name="Wakimoto T."/>
            <person name="Kracht M."/>
            <person name="Crusemann M."/>
            <person name="Hentschel U."/>
            <person name="Abe I."/>
            <person name="Matsunaga S."/>
            <person name="Kalinowski J."/>
            <person name="Takeyama H."/>
            <person name="Piel J."/>
        </authorList>
    </citation>
    <scope>NUCLEOTIDE SEQUENCE [LARGE SCALE GENOMIC DNA]</scope>
    <source>
        <strain evidence="6">TSY2</strain>
    </source>
</reference>
<name>W4LZR3_9BACT</name>
<keyword evidence="3 4" id="KW-0378">Hydrolase</keyword>
<dbReference type="UniPathway" id="UPA00299"/>